<proteinExistence type="predicted"/>
<protein>
    <submittedName>
        <fullName evidence="2">Uncharacterized protein</fullName>
    </submittedName>
</protein>
<organism evidence="2 3">
    <name type="scientific">Popillia japonica</name>
    <name type="common">Japanese beetle</name>
    <dbReference type="NCBI Taxonomy" id="7064"/>
    <lineage>
        <taxon>Eukaryota</taxon>
        <taxon>Metazoa</taxon>
        <taxon>Ecdysozoa</taxon>
        <taxon>Arthropoda</taxon>
        <taxon>Hexapoda</taxon>
        <taxon>Insecta</taxon>
        <taxon>Pterygota</taxon>
        <taxon>Neoptera</taxon>
        <taxon>Endopterygota</taxon>
        <taxon>Coleoptera</taxon>
        <taxon>Polyphaga</taxon>
        <taxon>Scarabaeiformia</taxon>
        <taxon>Scarabaeidae</taxon>
        <taxon>Rutelinae</taxon>
        <taxon>Popillia</taxon>
    </lineage>
</organism>
<dbReference type="EMBL" id="JASPKY010000293">
    <property type="protein sequence ID" value="KAK9710427.1"/>
    <property type="molecule type" value="Genomic_DNA"/>
</dbReference>
<sequence>MWCNSSVDAPKLPQPYVSTVAANTQPITKAVNVTLNRGGSALIRRRPRKKTRRAATHRPWLLICQKRPRNTIKAKHRQRLQNLGRIDRNPPPKETPTRKREGLETPT</sequence>
<feature type="compositionally biased region" description="Basic residues" evidence="1">
    <location>
        <begin position="69"/>
        <end position="79"/>
    </location>
</feature>
<reference evidence="2 3" key="1">
    <citation type="journal article" date="2024" name="BMC Genomics">
        <title>De novo assembly and annotation of Popillia japonica's genome with initial clues to its potential as an invasive pest.</title>
        <authorList>
            <person name="Cucini C."/>
            <person name="Boschi S."/>
            <person name="Funari R."/>
            <person name="Cardaioli E."/>
            <person name="Iannotti N."/>
            <person name="Marturano G."/>
            <person name="Paoli F."/>
            <person name="Bruttini M."/>
            <person name="Carapelli A."/>
            <person name="Frati F."/>
            <person name="Nardi F."/>
        </authorList>
    </citation>
    <scope>NUCLEOTIDE SEQUENCE [LARGE SCALE GENOMIC DNA]</scope>
    <source>
        <strain evidence="2">DMR45628</strain>
    </source>
</reference>
<feature type="region of interest" description="Disordered" evidence="1">
    <location>
        <begin position="69"/>
        <end position="107"/>
    </location>
</feature>
<dbReference type="AlphaFoldDB" id="A0AAW1K0J2"/>
<name>A0AAW1K0J2_POPJA</name>
<evidence type="ECO:0000313" key="2">
    <source>
        <dbReference type="EMBL" id="KAK9710427.1"/>
    </source>
</evidence>
<accession>A0AAW1K0J2</accession>
<evidence type="ECO:0000256" key="1">
    <source>
        <dbReference type="SAM" id="MobiDB-lite"/>
    </source>
</evidence>
<comment type="caution">
    <text evidence="2">The sequence shown here is derived from an EMBL/GenBank/DDBJ whole genome shotgun (WGS) entry which is preliminary data.</text>
</comment>
<keyword evidence="3" id="KW-1185">Reference proteome</keyword>
<gene>
    <name evidence="2" type="ORF">QE152_g26036</name>
</gene>
<dbReference type="Proteomes" id="UP001458880">
    <property type="component" value="Unassembled WGS sequence"/>
</dbReference>
<evidence type="ECO:0000313" key="3">
    <source>
        <dbReference type="Proteomes" id="UP001458880"/>
    </source>
</evidence>
<feature type="compositionally biased region" description="Basic and acidic residues" evidence="1">
    <location>
        <begin position="85"/>
        <end position="107"/>
    </location>
</feature>